<sequence length="412" mass="48006">MFVSVMRGLIQNTAGPAAYSMKLIVIALSLQYNIASPIQVPQNSVRIFVAELPPQFQSWSPEELWGFRGLGHAVDIKQSLWEANWHSVDKWWINQLNVSPLRTAEVNEADVVFVPATIRYNQAHLMEELLSNITEILPLFREKPHVMVLDHPLVTWKSSHPELFERHKAAIQRFILVTIESYVRDWDWDFRNSITTPYFGAVHWHRGRQWTATTSKDIVAGKTQFAVFSAKVRHYSVRHRLHKDCTQYGRGCMFINWDAADNKAAQLAARTFTSMTKAWYTLMPRGDFITRNSFYEALCAGTIPVVVETDYFMHCAFSDVVDYRQFVTVLPEADFMHNSTRNAVQVLYDMHNETRAAERIQQLWQVNHIFQYSLNPKHELIRFDQMDQIDGEDDAFTFTWKAILRRVQMVDQ</sequence>
<comment type="caution">
    <text evidence="5">The sequence shown here is derived from an EMBL/GenBank/DDBJ whole genome shotgun (WGS) entry which is preliminary data.</text>
</comment>
<proteinExistence type="inferred from homology"/>
<dbReference type="GO" id="GO:0000139">
    <property type="term" value="C:Golgi membrane"/>
    <property type="evidence" value="ECO:0007669"/>
    <property type="project" value="UniProtKB-SubCell"/>
</dbReference>
<gene>
    <name evidence="5" type="ORF">CVIRNUC_000192</name>
</gene>
<dbReference type="PANTHER" id="PTHR11062">
    <property type="entry name" value="EXOSTOSIN HEPARAN SULFATE GLYCOSYLTRANSFERASE -RELATED"/>
    <property type="match status" value="1"/>
</dbReference>
<evidence type="ECO:0000256" key="1">
    <source>
        <dbReference type="ARBA" id="ARBA00004323"/>
    </source>
</evidence>
<dbReference type="AlphaFoldDB" id="A0AAV1HU41"/>
<organism evidence="5 6">
    <name type="scientific">Coccomyxa viridis</name>
    <dbReference type="NCBI Taxonomy" id="1274662"/>
    <lineage>
        <taxon>Eukaryota</taxon>
        <taxon>Viridiplantae</taxon>
        <taxon>Chlorophyta</taxon>
        <taxon>core chlorophytes</taxon>
        <taxon>Trebouxiophyceae</taxon>
        <taxon>Trebouxiophyceae incertae sedis</taxon>
        <taxon>Coccomyxaceae</taxon>
        <taxon>Coccomyxa</taxon>
    </lineage>
</organism>
<evidence type="ECO:0000259" key="4">
    <source>
        <dbReference type="Pfam" id="PF03016"/>
    </source>
</evidence>
<comment type="subcellular location">
    <subcellularLocation>
        <location evidence="1">Golgi apparatus membrane</location>
        <topology evidence="1">Single-pass type II membrane protein</topology>
    </subcellularLocation>
</comment>
<accession>A0AAV1HU41</accession>
<evidence type="ECO:0000313" key="6">
    <source>
        <dbReference type="Proteomes" id="UP001314263"/>
    </source>
</evidence>
<name>A0AAV1HU41_9CHLO</name>
<protein>
    <recommendedName>
        <fullName evidence="4">Exostosin GT47 domain-containing protein</fullName>
    </recommendedName>
</protein>
<feature type="domain" description="Exostosin GT47" evidence="4">
    <location>
        <begin position="42"/>
        <end position="338"/>
    </location>
</feature>
<dbReference type="Proteomes" id="UP001314263">
    <property type="component" value="Unassembled WGS sequence"/>
</dbReference>
<keyword evidence="3" id="KW-0333">Golgi apparatus</keyword>
<keyword evidence="6" id="KW-1185">Reference proteome</keyword>
<dbReference type="EMBL" id="CAUYUE010000001">
    <property type="protein sequence ID" value="CAK0732855.1"/>
    <property type="molecule type" value="Genomic_DNA"/>
</dbReference>
<dbReference type="GO" id="GO:0016757">
    <property type="term" value="F:glycosyltransferase activity"/>
    <property type="evidence" value="ECO:0007669"/>
    <property type="project" value="InterPro"/>
</dbReference>
<dbReference type="InterPro" id="IPR004263">
    <property type="entry name" value="Exostosin"/>
</dbReference>
<evidence type="ECO:0000256" key="2">
    <source>
        <dbReference type="ARBA" id="ARBA00010271"/>
    </source>
</evidence>
<reference evidence="5 6" key="1">
    <citation type="submission" date="2023-10" db="EMBL/GenBank/DDBJ databases">
        <authorList>
            <person name="Maclean D."/>
            <person name="Macfadyen A."/>
        </authorList>
    </citation>
    <scope>NUCLEOTIDE SEQUENCE [LARGE SCALE GENOMIC DNA]</scope>
</reference>
<evidence type="ECO:0000256" key="3">
    <source>
        <dbReference type="ARBA" id="ARBA00023034"/>
    </source>
</evidence>
<dbReference type="Pfam" id="PF03016">
    <property type="entry name" value="Exostosin_GT47"/>
    <property type="match status" value="1"/>
</dbReference>
<dbReference type="InterPro" id="IPR040911">
    <property type="entry name" value="Exostosin_GT47"/>
</dbReference>
<comment type="similarity">
    <text evidence="2">Belongs to the glycosyltransferase 47 family.</text>
</comment>
<evidence type="ECO:0000313" key="5">
    <source>
        <dbReference type="EMBL" id="CAK0732855.1"/>
    </source>
</evidence>